<keyword evidence="6" id="KW-1185">Reference proteome</keyword>
<dbReference type="InterPro" id="IPR000055">
    <property type="entry name" value="Restrct_endonuc_typeI_TRD"/>
</dbReference>
<dbReference type="GO" id="GO:0008168">
    <property type="term" value="F:methyltransferase activity"/>
    <property type="evidence" value="ECO:0007669"/>
    <property type="project" value="UniProtKB-KW"/>
</dbReference>
<sequence>MDSSAYLNERIAYPPLDEQKAIARFLDHKTAQIDALIAKKQSLLDKLAEQRTALISQAVTKGLDPSVPLKDSGVDWLGEIPAHWMMTKLRFVINDIEQGWSPQCHNQSADEDQWGVLKVGCVNGEEFNPNENKALPEDLEPRQRYEIKPGDILVSRANTKELLGSAALVKTIQKKLLLCDKLYRIKPSEKVDSSYLLRFLRSSIARYQYEKDATGTSGSMQNIGQDTIKNLSLPLPPLPEQISIAKTLQHEYTKGLVVETKIKSVIHRLQEYRSTLITNAVTGKIDVRGYCIPTTTEQREVAHG</sequence>
<dbReference type="Gene3D" id="3.90.220.20">
    <property type="entry name" value="DNA methylase specificity domains"/>
    <property type="match status" value="2"/>
</dbReference>
<dbReference type="InterPro" id="IPR044946">
    <property type="entry name" value="Restrct_endonuc_typeI_TRD_sf"/>
</dbReference>
<keyword evidence="3" id="KW-0238">DNA-binding</keyword>
<evidence type="ECO:0000256" key="3">
    <source>
        <dbReference type="ARBA" id="ARBA00023125"/>
    </source>
</evidence>
<comment type="similarity">
    <text evidence="1">Belongs to the type-I restriction system S methylase family.</text>
</comment>
<dbReference type="Proteomes" id="UP000010164">
    <property type="component" value="Unassembled WGS sequence"/>
</dbReference>
<evidence type="ECO:0000313" key="5">
    <source>
        <dbReference type="EMBL" id="EKF73683.1"/>
    </source>
</evidence>
<gene>
    <name evidence="5" type="ORF">A11A3_12610</name>
</gene>
<comment type="caution">
    <text evidence="5">The sequence shown here is derived from an EMBL/GenBank/DDBJ whole genome shotgun (WGS) entry which is preliminary data.</text>
</comment>
<dbReference type="SUPFAM" id="SSF116734">
    <property type="entry name" value="DNA methylase specificity domain"/>
    <property type="match status" value="2"/>
</dbReference>
<dbReference type="PATRIC" id="fig|1177179.3.peg.2512"/>
<evidence type="ECO:0000259" key="4">
    <source>
        <dbReference type="Pfam" id="PF01420"/>
    </source>
</evidence>
<dbReference type="CDD" id="cd17261">
    <property type="entry name" value="RMtype1_S_EcoKI-TRD2-CR2_like"/>
    <property type="match status" value="1"/>
</dbReference>
<dbReference type="EMBL" id="AMRJ01000021">
    <property type="protein sequence ID" value="EKF73683.1"/>
    <property type="molecule type" value="Genomic_DNA"/>
</dbReference>
<evidence type="ECO:0000256" key="1">
    <source>
        <dbReference type="ARBA" id="ARBA00010923"/>
    </source>
</evidence>
<proteinExistence type="inferred from homology"/>
<dbReference type="GO" id="GO:0009307">
    <property type="term" value="P:DNA restriction-modification system"/>
    <property type="evidence" value="ECO:0007669"/>
    <property type="project" value="UniProtKB-KW"/>
</dbReference>
<keyword evidence="5" id="KW-0808">Transferase</keyword>
<evidence type="ECO:0000313" key="6">
    <source>
        <dbReference type="Proteomes" id="UP000010164"/>
    </source>
</evidence>
<dbReference type="PANTHER" id="PTHR43140">
    <property type="entry name" value="TYPE-1 RESTRICTION ENZYME ECOKI SPECIFICITY PROTEIN"/>
    <property type="match status" value="1"/>
</dbReference>
<reference evidence="5 6" key="1">
    <citation type="journal article" date="2012" name="J. Bacteriol.">
        <title>Genome Sequence of the Alkane-Degrading Bacterium Alcanivorax hongdengensis Type Strain A-11-3.</title>
        <authorList>
            <person name="Lai Q."/>
            <person name="Shao Z."/>
        </authorList>
    </citation>
    <scope>NUCLEOTIDE SEQUENCE [LARGE SCALE GENOMIC DNA]</scope>
    <source>
        <strain evidence="5 6">A-11-3</strain>
    </source>
</reference>
<dbReference type="InterPro" id="IPR051212">
    <property type="entry name" value="Type-I_RE_S_subunit"/>
</dbReference>
<protein>
    <submittedName>
        <fullName evidence="5">Type I restriction-modification methylase s subunit</fullName>
    </submittedName>
</protein>
<dbReference type="STRING" id="1177179.A11A3_12610"/>
<keyword evidence="5" id="KW-0489">Methyltransferase</keyword>
<feature type="domain" description="Type I restriction modification DNA specificity" evidence="4">
    <location>
        <begin position="130"/>
        <end position="263"/>
    </location>
</feature>
<dbReference type="PANTHER" id="PTHR43140:SF1">
    <property type="entry name" value="TYPE I RESTRICTION ENZYME ECOKI SPECIFICITY SUBUNIT"/>
    <property type="match status" value="1"/>
</dbReference>
<evidence type="ECO:0000256" key="2">
    <source>
        <dbReference type="ARBA" id="ARBA00022747"/>
    </source>
</evidence>
<dbReference type="GO" id="GO:0032259">
    <property type="term" value="P:methylation"/>
    <property type="evidence" value="ECO:0007669"/>
    <property type="project" value="UniProtKB-KW"/>
</dbReference>
<dbReference type="eggNOG" id="COG0732">
    <property type="taxonomic scope" value="Bacteria"/>
</dbReference>
<name>L0WA82_9GAMM</name>
<keyword evidence="2" id="KW-0680">Restriction system</keyword>
<accession>L0WA82</accession>
<dbReference type="Gene3D" id="1.10.287.1120">
    <property type="entry name" value="Bipartite methylase S protein"/>
    <property type="match status" value="1"/>
</dbReference>
<dbReference type="GO" id="GO:0003677">
    <property type="term" value="F:DNA binding"/>
    <property type="evidence" value="ECO:0007669"/>
    <property type="project" value="UniProtKB-KW"/>
</dbReference>
<organism evidence="5 6">
    <name type="scientific">Alcanivorax hongdengensis A-11-3</name>
    <dbReference type="NCBI Taxonomy" id="1177179"/>
    <lineage>
        <taxon>Bacteria</taxon>
        <taxon>Pseudomonadati</taxon>
        <taxon>Pseudomonadota</taxon>
        <taxon>Gammaproteobacteria</taxon>
        <taxon>Oceanospirillales</taxon>
        <taxon>Alcanivoracaceae</taxon>
        <taxon>Alcanivorax</taxon>
    </lineage>
</organism>
<dbReference type="Pfam" id="PF01420">
    <property type="entry name" value="Methylase_S"/>
    <property type="match status" value="1"/>
</dbReference>
<dbReference type="AlphaFoldDB" id="L0WA82"/>